<dbReference type="InterPro" id="IPR019421">
    <property type="entry name" value="7TM_GPCR_serpentine_rcpt_Srd"/>
</dbReference>
<dbReference type="InterPro" id="IPR050920">
    <property type="entry name" value="Nematode_rcpt-like_delta"/>
</dbReference>
<evidence type="ECO:0000256" key="4">
    <source>
        <dbReference type="ARBA" id="ARBA00022989"/>
    </source>
</evidence>
<dbReference type="AlphaFoldDB" id="A0AAN5CI72"/>
<keyword evidence="3 6" id="KW-0812">Transmembrane</keyword>
<evidence type="ECO:0000313" key="7">
    <source>
        <dbReference type="EMBL" id="GMR44815.1"/>
    </source>
</evidence>
<evidence type="ECO:0000313" key="8">
    <source>
        <dbReference type="Proteomes" id="UP001328107"/>
    </source>
</evidence>
<comment type="similarity">
    <text evidence="2">Belongs to the nematode receptor-like protein srd family.</text>
</comment>
<proteinExistence type="inferred from homology"/>
<evidence type="ECO:0000256" key="5">
    <source>
        <dbReference type="ARBA" id="ARBA00023136"/>
    </source>
</evidence>
<evidence type="ECO:0000256" key="3">
    <source>
        <dbReference type="ARBA" id="ARBA00022692"/>
    </source>
</evidence>
<feature type="non-terminal residue" evidence="7">
    <location>
        <position position="110"/>
    </location>
</feature>
<dbReference type="PANTHER" id="PTHR22945:SF40">
    <property type="entry name" value="SERPENTINE RECEPTOR, CLASS D (DELTA)-RELATED"/>
    <property type="match status" value="1"/>
</dbReference>
<comment type="caution">
    <text evidence="7">The sequence shown here is derived from an EMBL/GenBank/DDBJ whole genome shotgun (WGS) entry which is preliminary data.</text>
</comment>
<feature type="non-terminal residue" evidence="7">
    <location>
        <position position="1"/>
    </location>
</feature>
<evidence type="ECO:0000256" key="1">
    <source>
        <dbReference type="ARBA" id="ARBA00004141"/>
    </source>
</evidence>
<dbReference type="Pfam" id="PF10317">
    <property type="entry name" value="7TM_GPCR_Srd"/>
    <property type="match status" value="1"/>
</dbReference>
<dbReference type="EMBL" id="BTRK01000004">
    <property type="protein sequence ID" value="GMR44815.1"/>
    <property type="molecule type" value="Genomic_DNA"/>
</dbReference>
<evidence type="ECO:0008006" key="9">
    <source>
        <dbReference type="Google" id="ProtNLM"/>
    </source>
</evidence>
<gene>
    <name evidence="7" type="ORF">PMAYCL1PPCAC_15010</name>
</gene>
<keyword evidence="5 6" id="KW-0472">Membrane</keyword>
<evidence type="ECO:0000256" key="2">
    <source>
        <dbReference type="ARBA" id="ARBA00009166"/>
    </source>
</evidence>
<dbReference type="GO" id="GO:0016020">
    <property type="term" value="C:membrane"/>
    <property type="evidence" value="ECO:0007669"/>
    <property type="project" value="UniProtKB-SubCell"/>
</dbReference>
<keyword evidence="8" id="KW-1185">Reference proteome</keyword>
<name>A0AAN5CI72_9BILA</name>
<keyword evidence="4 6" id="KW-1133">Transmembrane helix</keyword>
<accession>A0AAN5CI72</accession>
<comment type="subcellular location">
    <subcellularLocation>
        <location evidence="1">Membrane</location>
        <topology evidence="1">Multi-pass membrane protein</topology>
    </subcellularLocation>
</comment>
<evidence type="ECO:0000256" key="6">
    <source>
        <dbReference type="SAM" id="Phobius"/>
    </source>
</evidence>
<feature type="transmembrane region" description="Helical" evidence="6">
    <location>
        <begin position="29"/>
        <end position="47"/>
    </location>
</feature>
<feature type="transmembrane region" description="Helical" evidence="6">
    <location>
        <begin position="59"/>
        <end position="77"/>
    </location>
</feature>
<dbReference type="PANTHER" id="PTHR22945">
    <property type="entry name" value="SERPENTINE RECEPTOR, CLASS D DELTA"/>
    <property type="match status" value="1"/>
</dbReference>
<organism evidence="7 8">
    <name type="scientific">Pristionchus mayeri</name>
    <dbReference type="NCBI Taxonomy" id="1317129"/>
    <lineage>
        <taxon>Eukaryota</taxon>
        <taxon>Metazoa</taxon>
        <taxon>Ecdysozoa</taxon>
        <taxon>Nematoda</taxon>
        <taxon>Chromadorea</taxon>
        <taxon>Rhabditida</taxon>
        <taxon>Rhabditina</taxon>
        <taxon>Diplogasteromorpha</taxon>
        <taxon>Diplogasteroidea</taxon>
        <taxon>Neodiplogasteridae</taxon>
        <taxon>Pristionchus</taxon>
    </lineage>
</organism>
<sequence length="110" mass="12572">YIDSVNGICSQWSSPSLCLLLNAIQMSGTSHYAVMIAFCSCYRYYVLAFSRCEPTKRNLLLVLVCIHIPTFIVYRNFARTPLLEGSSLTRAINESDTLFDQHLLREEMLL</sequence>
<reference evidence="8" key="1">
    <citation type="submission" date="2022-10" db="EMBL/GenBank/DDBJ databases">
        <title>Genome assembly of Pristionchus species.</title>
        <authorList>
            <person name="Yoshida K."/>
            <person name="Sommer R.J."/>
        </authorList>
    </citation>
    <scope>NUCLEOTIDE SEQUENCE [LARGE SCALE GENOMIC DNA]</scope>
    <source>
        <strain evidence="8">RS5460</strain>
    </source>
</reference>
<dbReference type="Proteomes" id="UP001328107">
    <property type="component" value="Unassembled WGS sequence"/>
</dbReference>
<protein>
    <recommendedName>
        <fullName evidence="9">G protein-coupled receptor</fullName>
    </recommendedName>
</protein>